<evidence type="ECO:0000313" key="5">
    <source>
        <dbReference type="Proteomes" id="UP000481807"/>
    </source>
</evidence>
<organism evidence="3 4">
    <name type="scientific">Staphylococcus warneri</name>
    <dbReference type="NCBI Taxonomy" id="1292"/>
    <lineage>
        <taxon>Bacteria</taxon>
        <taxon>Bacillati</taxon>
        <taxon>Bacillota</taxon>
        <taxon>Bacilli</taxon>
        <taxon>Bacillales</taxon>
        <taxon>Staphylococcaceae</taxon>
        <taxon>Staphylococcus</taxon>
    </lineage>
</organism>
<evidence type="ECO:0008006" key="7">
    <source>
        <dbReference type="Google" id="ProtNLM"/>
    </source>
</evidence>
<dbReference type="AlphaFoldDB" id="A0A364USY4"/>
<gene>
    <name evidence="2" type="ORF">D3Z30_08615</name>
    <name evidence="3" type="ORF">DXC19_09005</name>
    <name evidence="1" type="ORF">G8J23_00280</name>
</gene>
<dbReference type="EMBL" id="JAANHJ010000001">
    <property type="protein sequence ID" value="MCG6224453.1"/>
    <property type="molecule type" value="Genomic_DNA"/>
</dbReference>
<accession>A0A364USY4</accession>
<comment type="caution">
    <text evidence="3">The sequence shown here is derived from an EMBL/GenBank/DDBJ whole genome shotgun (WGS) entry which is preliminary data.</text>
</comment>
<sequence length="106" mass="12326">MEINLEHPVYKVQVSMKLLTSQGVPGTLYLLKDVIYFEADGLLKGSEIKNEFHFNEIKSLKFGLSFSPYRIVITENNNENWIFDYVSRKEGKKFVELYEAIKESNA</sequence>
<reference evidence="2 5" key="2">
    <citation type="submission" date="2018-08" db="EMBL/GenBank/DDBJ databases">
        <title>Murine metabolic-syndrome-specific gut microbial biobank.</title>
        <authorList>
            <person name="Liu C."/>
        </authorList>
    </citation>
    <scope>NUCLEOTIDE SEQUENCE [LARGE SCALE GENOMIC DNA]</scope>
    <source>
        <strain evidence="2 5">1XD21-27</strain>
    </source>
</reference>
<dbReference type="EMBL" id="QSTD01000004">
    <property type="protein sequence ID" value="RGM29746.1"/>
    <property type="molecule type" value="Genomic_DNA"/>
</dbReference>
<dbReference type="Proteomes" id="UP000481807">
    <property type="component" value="Unassembled WGS sequence"/>
</dbReference>
<evidence type="ECO:0000313" key="4">
    <source>
        <dbReference type="Proteomes" id="UP000261016"/>
    </source>
</evidence>
<dbReference type="Proteomes" id="UP000814367">
    <property type="component" value="Unassembled WGS sequence"/>
</dbReference>
<evidence type="ECO:0000313" key="2">
    <source>
        <dbReference type="EMBL" id="NBH31042.1"/>
    </source>
</evidence>
<name>A0A364USY4_STAWA</name>
<dbReference type="Proteomes" id="UP000261016">
    <property type="component" value="Unassembled WGS sequence"/>
</dbReference>
<reference evidence="3 4" key="1">
    <citation type="submission" date="2018-08" db="EMBL/GenBank/DDBJ databases">
        <title>A genome reference for cultivated species of the human gut microbiota.</title>
        <authorList>
            <person name="Zou Y."/>
            <person name="Xue W."/>
            <person name="Luo G."/>
        </authorList>
    </citation>
    <scope>NUCLEOTIDE SEQUENCE [LARGE SCALE GENOMIC DNA]</scope>
    <source>
        <strain evidence="3 4">OM08-17AT</strain>
    </source>
</reference>
<dbReference type="EMBL" id="QXWP01000004">
    <property type="protein sequence ID" value="NBH31042.1"/>
    <property type="molecule type" value="Genomic_DNA"/>
</dbReference>
<protein>
    <recommendedName>
        <fullName evidence="7">YokE-like PH domain-containing protein</fullName>
    </recommendedName>
</protein>
<dbReference type="RefSeq" id="WP_002466391.1">
    <property type="nucleotide sequence ID" value="NZ_CABMFV010000004.1"/>
</dbReference>
<keyword evidence="6" id="KW-1185">Reference proteome</keyword>
<evidence type="ECO:0000313" key="6">
    <source>
        <dbReference type="Proteomes" id="UP000814367"/>
    </source>
</evidence>
<proteinExistence type="predicted"/>
<evidence type="ECO:0000313" key="1">
    <source>
        <dbReference type="EMBL" id="MCG6224453.1"/>
    </source>
</evidence>
<evidence type="ECO:0000313" key="3">
    <source>
        <dbReference type="EMBL" id="RGM29746.1"/>
    </source>
</evidence>
<reference evidence="1 6" key="3">
    <citation type="submission" date="2020-03" db="EMBL/GenBank/DDBJ databases">
        <title>Comparative genetics of Staphylococcus warneri persistents from caprine mastitis.</title>
        <authorList>
            <person name="Franca C.A."/>
            <person name="Rosa D.S."/>
            <person name="Silva A."/>
            <person name="Rodrigues D.L.N."/>
            <person name="Santos R.G."/>
            <person name="Castillo R.E.H."/>
            <person name="Moreira M.A.S."/>
            <person name="Lima M.C."/>
            <person name="Gouveia G.V."/>
            <person name="Gouveia J.J.S."/>
            <person name="Souza R.F.S."/>
            <person name="Bertram B."/>
            <person name="Azevedo V."/>
            <person name="Costa M."/>
        </authorList>
    </citation>
    <scope>NUCLEOTIDE SEQUENCE [LARGE SCALE GENOMIC DNA]</scope>
    <source>
        <strain evidence="1 6">Cap 9.2</strain>
    </source>
</reference>